<gene>
    <name evidence="3" type="ORF">PG997_013672</name>
</gene>
<dbReference type="Proteomes" id="UP001433268">
    <property type="component" value="Unassembled WGS sequence"/>
</dbReference>
<sequence length="217" mass="24873">MRLSRAKTDQFNNKNVVGFDGLVYQTKKRNCDEATKQNIRRDETIAELARRVRELEAQALDEYDERDETIAELNTTIAGLNARIRELEVELNDTQTANAGLAEERNNLTRARDALQEENRSLMRVNIEQLYTKARLVAYIREASGHLHLEVVETWIRSALKPELVELALALFERMGNPQSDDPQPDNDSSQSSSSSSTASEEWFNESPRRSKRLRHA</sequence>
<reference evidence="3 4" key="1">
    <citation type="submission" date="2023-01" db="EMBL/GenBank/DDBJ databases">
        <title>Analysis of 21 Apiospora genomes using comparative genomics revels a genus with tremendous synthesis potential of carbohydrate active enzymes and secondary metabolites.</title>
        <authorList>
            <person name="Sorensen T."/>
        </authorList>
    </citation>
    <scope>NUCLEOTIDE SEQUENCE [LARGE SCALE GENOMIC DNA]</scope>
    <source>
        <strain evidence="3 4">CBS 114990</strain>
    </source>
</reference>
<evidence type="ECO:0000256" key="2">
    <source>
        <dbReference type="SAM" id="MobiDB-lite"/>
    </source>
</evidence>
<dbReference type="EMBL" id="JAQQWN010000009">
    <property type="protein sequence ID" value="KAK8066925.1"/>
    <property type="molecule type" value="Genomic_DNA"/>
</dbReference>
<name>A0ABR1V6V6_9PEZI</name>
<feature type="compositionally biased region" description="Low complexity" evidence="2">
    <location>
        <begin position="177"/>
        <end position="197"/>
    </location>
</feature>
<dbReference type="GeneID" id="92051046"/>
<accession>A0ABR1V6V6</accession>
<keyword evidence="4" id="KW-1185">Reference proteome</keyword>
<feature type="region of interest" description="Disordered" evidence="2">
    <location>
        <begin position="176"/>
        <end position="217"/>
    </location>
</feature>
<dbReference type="RefSeq" id="XP_066663678.1">
    <property type="nucleotide sequence ID" value="XM_066817986.1"/>
</dbReference>
<evidence type="ECO:0000256" key="1">
    <source>
        <dbReference type="SAM" id="Coils"/>
    </source>
</evidence>
<evidence type="ECO:0000313" key="3">
    <source>
        <dbReference type="EMBL" id="KAK8066925.1"/>
    </source>
</evidence>
<feature type="coiled-coil region" evidence="1">
    <location>
        <begin position="45"/>
        <end position="128"/>
    </location>
</feature>
<keyword evidence="1" id="KW-0175">Coiled coil</keyword>
<evidence type="ECO:0000313" key="4">
    <source>
        <dbReference type="Proteomes" id="UP001433268"/>
    </source>
</evidence>
<comment type="caution">
    <text evidence="3">The sequence shown here is derived from an EMBL/GenBank/DDBJ whole genome shotgun (WGS) entry which is preliminary data.</text>
</comment>
<protein>
    <submittedName>
        <fullName evidence="3">Uncharacterized protein</fullName>
    </submittedName>
</protein>
<organism evidence="3 4">
    <name type="scientific">Apiospora hydei</name>
    <dbReference type="NCBI Taxonomy" id="1337664"/>
    <lineage>
        <taxon>Eukaryota</taxon>
        <taxon>Fungi</taxon>
        <taxon>Dikarya</taxon>
        <taxon>Ascomycota</taxon>
        <taxon>Pezizomycotina</taxon>
        <taxon>Sordariomycetes</taxon>
        <taxon>Xylariomycetidae</taxon>
        <taxon>Amphisphaeriales</taxon>
        <taxon>Apiosporaceae</taxon>
        <taxon>Apiospora</taxon>
    </lineage>
</organism>
<proteinExistence type="predicted"/>